<evidence type="ECO:0000259" key="2">
    <source>
        <dbReference type="Pfam" id="PF01636"/>
    </source>
</evidence>
<dbReference type="InterPro" id="IPR050249">
    <property type="entry name" value="Pseudomonas-type_ThrB"/>
</dbReference>
<dbReference type="KEGG" id="acht:bsdcttw_26130"/>
<sequence length="310" mass="35824">MCELNLLDNALQLYGMTGAKAELIRHNENMTYCIDDKFLLRIHKSKAGFSAAPFYNDINMLKVRESELKFLEHLKSNGLNVQSSILNNNNELVTVLRDGTVATMLTWLPGRNLDKGELSEELGYKLGEMLAKVHIAAKGYNADYCLRYDQKLCQRSQELFLYLLNNERLNKKYYVIITNVLELIGVKLKQSEANYICLHSDLSLSNIILTNDELIPIDFSLFGYSTRMLDFGSIYCFINEANCRLSIIKGYEGLTGCKINADEIDIYFALQIILGIVLHYELWINEDWFYKRLPEWCDETFIPLLKKYRG</sequence>
<dbReference type="SUPFAM" id="SSF56112">
    <property type="entry name" value="Protein kinase-like (PK-like)"/>
    <property type="match status" value="1"/>
</dbReference>
<dbReference type="PANTHER" id="PTHR21064:SF6">
    <property type="entry name" value="AMINOGLYCOSIDE PHOSPHOTRANSFERASE DOMAIN-CONTAINING PROTEIN"/>
    <property type="match status" value="1"/>
</dbReference>
<comment type="similarity">
    <text evidence="1">Belongs to the pseudomonas-type ThrB family.</text>
</comment>
<dbReference type="PANTHER" id="PTHR21064">
    <property type="entry name" value="AMINOGLYCOSIDE PHOSPHOTRANSFERASE DOMAIN-CONTAINING PROTEIN-RELATED"/>
    <property type="match status" value="1"/>
</dbReference>
<protein>
    <recommendedName>
        <fullName evidence="2">Aminoglycoside phosphotransferase domain-containing protein</fullName>
    </recommendedName>
</protein>
<dbReference type="InterPro" id="IPR011009">
    <property type="entry name" value="Kinase-like_dom_sf"/>
</dbReference>
<dbReference type="InterPro" id="IPR002575">
    <property type="entry name" value="Aminoglycoside_PTrfase"/>
</dbReference>
<dbReference type="EMBL" id="AP023368">
    <property type="protein sequence ID" value="BCJ99572.1"/>
    <property type="molecule type" value="Genomic_DNA"/>
</dbReference>
<dbReference type="Pfam" id="PF01636">
    <property type="entry name" value="APH"/>
    <property type="match status" value="1"/>
</dbReference>
<reference evidence="3 4" key="1">
    <citation type="submission" date="2020-08" db="EMBL/GenBank/DDBJ databases">
        <title>Draft genome sequencing of an Anaerocolumna strain isolated from anoxic soil subjected to BSD treatment.</title>
        <authorList>
            <person name="Uek A."/>
            <person name="Tonouchi A."/>
        </authorList>
    </citation>
    <scope>NUCLEOTIDE SEQUENCE [LARGE SCALE GENOMIC DNA]</scope>
    <source>
        <strain evidence="3 4">CTTW</strain>
    </source>
</reference>
<feature type="domain" description="Aminoglycoside phosphotransferase" evidence="2">
    <location>
        <begin position="65"/>
        <end position="251"/>
    </location>
</feature>
<dbReference type="Proteomes" id="UP000515703">
    <property type="component" value="Chromosome"/>
</dbReference>
<keyword evidence="4" id="KW-1185">Reference proteome</keyword>
<reference evidence="3 4" key="2">
    <citation type="submission" date="2020-08" db="EMBL/GenBank/DDBJ databases">
        <authorList>
            <person name="Ueki A."/>
            <person name="Tonouchi A."/>
        </authorList>
    </citation>
    <scope>NUCLEOTIDE SEQUENCE [LARGE SCALE GENOMIC DNA]</scope>
    <source>
        <strain evidence="3 4">CTTW</strain>
    </source>
</reference>
<evidence type="ECO:0000313" key="3">
    <source>
        <dbReference type="EMBL" id="BCJ99572.1"/>
    </source>
</evidence>
<accession>A0A7I8DMM4</accession>
<dbReference type="RefSeq" id="WP_185255330.1">
    <property type="nucleotide sequence ID" value="NZ_AP023368.1"/>
</dbReference>
<proteinExistence type="inferred from homology"/>
<evidence type="ECO:0000313" key="4">
    <source>
        <dbReference type="Proteomes" id="UP000515703"/>
    </source>
</evidence>
<dbReference type="Gene3D" id="3.90.1200.10">
    <property type="match status" value="1"/>
</dbReference>
<organism evidence="3 4">
    <name type="scientific">Anaerocolumna chitinilytica</name>
    <dbReference type="NCBI Taxonomy" id="1727145"/>
    <lineage>
        <taxon>Bacteria</taxon>
        <taxon>Bacillati</taxon>
        <taxon>Bacillota</taxon>
        <taxon>Clostridia</taxon>
        <taxon>Lachnospirales</taxon>
        <taxon>Lachnospiraceae</taxon>
        <taxon>Anaerocolumna</taxon>
    </lineage>
</organism>
<evidence type="ECO:0000256" key="1">
    <source>
        <dbReference type="ARBA" id="ARBA00038240"/>
    </source>
</evidence>
<name>A0A7I8DMM4_9FIRM</name>
<dbReference type="GO" id="GO:0019202">
    <property type="term" value="F:amino acid kinase activity"/>
    <property type="evidence" value="ECO:0007669"/>
    <property type="project" value="TreeGrafter"/>
</dbReference>
<gene>
    <name evidence="3" type="ORF">bsdcttw_26130</name>
</gene>
<dbReference type="AlphaFoldDB" id="A0A7I8DMM4"/>